<evidence type="ECO:0000313" key="3">
    <source>
        <dbReference type="Proteomes" id="UP001353858"/>
    </source>
</evidence>
<dbReference type="AlphaFoldDB" id="A0AAN7S6W0"/>
<feature type="domain" description="ISXO2-like transposase" evidence="1">
    <location>
        <begin position="16"/>
        <end position="187"/>
    </location>
</feature>
<dbReference type="Proteomes" id="UP001353858">
    <property type="component" value="Unassembled WGS sequence"/>
</dbReference>
<organism evidence="2 3">
    <name type="scientific">Aquatica leii</name>
    <dbReference type="NCBI Taxonomy" id="1421715"/>
    <lineage>
        <taxon>Eukaryota</taxon>
        <taxon>Metazoa</taxon>
        <taxon>Ecdysozoa</taxon>
        <taxon>Arthropoda</taxon>
        <taxon>Hexapoda</taxon>
        <taxon>Insecta</taxon>
        <taxon>Pterygota</taxon>
        <taxon>Neoptera</taxon>
        <taxon>Endopterygota</taxon>
        <taxon>Coleoptera</taxon>
        <taxon>Polyphaga</taxon>
        <taxon>Elateriformia</taxon>
        <taxon>Elateroidea</taxon>
        <taxon>Lampyridae</taxon>
        <taxon>Luciolinae</taxon>
        <taxon>Aquatica</taxon>
    </lineage>
</organism>
<reference evidence="3" key="1">
    <citation type="submission" date="2023-01" db="EMBL/GenBank/DDBJ databases">
        <title>Key to firefly adult light organ development and bioluminescence: homeobox transcription factors regulate luciferase expression and transportation to peroxisome.</title>
        <authorList>
            <person name="Fu X."/>
        </authorList>
    </citation>
    <scope>NUCLEOTIDE SEQUENCE [LARGE SCALE GENOMIC DNA]</scope>
</reference>
<dbReference type="SMART" id="SM01126">
    <property type="entry name" value="DDE_Tnp_IS1595"/>
    <property type="match status" value="1"/>
</dbReference>
<comment type="caution">
    <text evidence="2">The sequence shown here is derived from an EMBL/GenBank/DDBJ whole genome shotgun (WGS) entry which is preliminary data.</text>
</comment>
<protein>
    <recommendedName>
        <fullName evidence="1">ISXO2-like transposase domain-containing protein</fullName>
    </recommendedName>
</protein>
<proteinExistence type="predicted"/>
<dbReference type="PANTHER" id="PTHR47163:SF2">
    <property type="entry name" value="SI:DKEY-17M8.2"/>
    <property type="match status" value="1"/>
</dbReference>
<dbReference type="InterPro" id="IPR053164">
    <property type="entry name" value="IS1016-like_transposase"/>
</dbReference>
<evidence type="ECO:0000259" key="1">
    <source>
        <dbReference type="SMART" id="SM01126"/>
    </source>
</evidence>
<dbReference type="EMBL" id="JARPUR010000006">
    <property type="protein sequence ID" value="KAK4873826.1"/>
    <property type="molecule type" value="Genomic_DNA"/>
</dbReference>
<gene>
    <name evidence="2" type="ORF">RN001_013186</name>
</gene>
<accession>A0AAN7S6W0</accession>
<dbReference type="PANTHER" id="PTHR47163">
    <property type="entry name" value="DDE_TNP_IS1595 DOMAIN-CONTAINING PROTEIN"/>
    <property type="match status" value="1"/>
</dbReference>
<name>A0AAN7S6W0_9COLE</name>
<evidence type="ECO:0000313" key="2">
    <source>
        <dbReference type="EMBL" id="KAK4873826.1"/>
    </source>
</evidence>
<dbReference type="Pfam" id="PF12762">
    <property type="entry name" value="DDE_Tnp_IS1595"/>
    <property type="match status" value="1"/>
</dbReference>
<keyword evidence="3" id="KW-1185">Reference proteome</keyword>
<sequence length="204" mass="23834">MCREVCSSIVSVQRGALVGTNKNPVQVNEVRFAGQRKFNRGRFLVGDYPALSEDSDTEIDNARNHGQRIDGPWVFGLLNSEELQYFVVERRNHNTSIPIVQREEQHGSTIHSDEWPAYANLANLGYTDLTVNHQHNYVDPESGAHTRGIERSWLEEKMKIMRSRRSVPRQHLQSHLDYFAWKYIRKNEKDLFVSFLRDIRTVYM</sequence>
<dbReference type="InterPro" id="IPR024445">
    <property type="entry name" value="Tnp_ISXO2-like"/>
</dbReference>